<sequence length="123" mass="14397">MNVYFHIDPSWSYQFLTRHKKIIANYDFFTFSDRFLTVGINVLMAHANFQLTNNASQFSTAMDQVTRLCDDYPMLGQYIPAAFEQLRRIHHDALNAIQRPILNYQPVIDDMYILTGIVFTLVI</sequence>
<dbReference type="EMBL" id="EU197055">
    <property type="protein sequence ID" value="ABY62995.1"/>
    <property type="molecule type" value="Genomic_DNA"/>
</dbReference>
<dbReference type="OrthoDB" id="40965at10239"/>
<organism evidence="1 2">
    <name type="scientific">Pseudomonas phage 201phi2-1</name>
    <name type="common">Pseudomonas chlororaphis phage 201phi2-1</name>
    <dbReference type="NCBI Taxonomy" id="198110"/>
    <lineage>
        <taxon>Viruses</taxon>
        <taxon>Duplodnaviria</taxon>
        <taxon>Heunggongvirae</taxon>
        <taxon>Uroviricota</taxon>
        <taxon>Caudoviricetes</taxon>
        <taxon>Chimalliviridae</taxon>
        <taxon>Serwervirus</taxon>
        <taxon>Serwervirus 201phi21</taxon>
    </lineage>
</organism>
<evidence type="ECO:0000313" key="1">
    <source>
        <dbReference type="EMBL" id="ABY62995.1"/>
    </source>
</evidence>
<dbReference type="KEGG" id="vg:6372311"/>
<proteinExistence type="predicted"/>
<gene>
    <name evidence="1" type="ORF">201phi2-1p165</name>
</gene>
<dbReference type="Proteomes" id="UP000002421">
    <property type="component" value="Segment"/>
</dbReference>
<keyword evidence="2" id="KW-1185">Reference proteome</keyword>
<evidence type="ECO:0000313" key="2">
    <source>
        <dbReference type="Proteomes" id="UP000002421"/>
    </source>
</evidence>
<name>B3FJ28_BP201</name>
<accession>B3FJ28</accession>
<organismHost>
    <name type="scientific">Pseudomonas chlororaphis</name>
    <dbReference type="NCBI Taxonomy" id="587753"/>
</organismHost>
<protein>
    <submittedName>
        <fullName evidence="1">Uncharacterized protein</fullName>
    </submittedName>
</protein>
<dbReference type="RefSeq" id="YP_001956889.1">
    <property type="nucleotide sequence ID" value="NC_010821.1"/>
</dbReference>
<reference evidence="1 2" key="1">
    <citation type="journal article" date="2008" name="Virology">
        <title>Characterization of Pseudomonas chlororaphis myovirus 201varphi2-1 via genomic sequencing, mass spectrometry, and electron microscopy.</title>
        <authorList>
            <person name="Thomas J.A."/>
            <person name="Rolando M.R."/>
            <person name="Carroll C.A."/>
            <person name="Shen P.S."/>
            <person name="Belnap D.M."/>
            <person name="Weintraub S.T."/>
            <person name="Serwer P."/>
            <person name="Hardies S.C."/>
        </authorList>
    </citation>
    <scope>NUCLEOTIDE SEQUENCE</scope>
</reference>